<dbReference type="GO" id="GO:0052655">
    <property type="term" value="F:L-valine-2-oxoglutarate transaminase activity"/>
    <property type="evidence" value="ECO:0007669"/>
    <property type="project" value="RHEA"/>
</dbReference>
<dbReference type="GO" id="GO:0008652">
    <property type="term" value="P:amino acid biosynthetic process"/>
    <property type="evidence" value="ECO:0007669"/>
    <property type="project" value="UniProtKB-ARBA"/>
</dbReference>
<dbReference type="Pfam" id="PF01063">
    <property type="entry name" value="Aminotran_4"/>
    <property type="match status" value="1"/>
</dbReference>
<gene>
    <name evidence="14" type="primary">ilvE_1</name>
    <name evidence="14" type="ORF">MAA8898_00964</name>
</gene>
<evidence type="ECO:0000313" key="14">
    <source>
        <dbReference type="EMBL" id="SMX36671.1"/>
    </source>
</evidence>
<dbReference type="AlphaFoldDB" id="A0A238K171"/>
<dbReference type="InterPro" id="IPR043131">
    <property type="entry name" value="BCAT-like_N"/>
</dbReference>
<evidence type="ECO:0000256" key="11">
    <source>
        <dbReference type="ARBA" id="ARBA00048212"/>
    </source>
</evidence>
<evidence type="ECO:0000256" key="7">
    <source>
        <dbReference type="ARBA" id="ARBA00013053"/>
    </source>
</evidence>
<dbReference type="OrthoDB" id="9805628at2"/>
<comment type="function">
    <text evidence="2">Acts on leucine, isoleucine and valine.</text>
</comment>
<dbReference type="GO" id="GO:0052654">
    <property type="term" value="F:L-leucine-2-oxoglutarate transaminase activity"/>
    <property type="evidence" value="ECO:0007669"/>
    <property type="project" value="RHEA"/>
</dbReference>
<evidence type="ECO:0000256" key="6">
    <source>
        <dbReference type="ARBA" id="ARBA00009320"/>
    </source>
</evidence>
<accession>A0A238K171</accession>
<dbReference type="Proteomes" id="UP000207598">
    <property type="component" value="Unassembled WGS sequence"/>
</dbReference>
<evidence type="ECO:0000256" key="10">
    <source>
        <dbReference type="ARBA" id="ARBA00023304"/>
    </source>
</evidence>
<dbReference type="PANTHER" id="PTHR42743:SF11">
    <property type="entry name" value="AMINODEOXYCHORISMATE LYASE"/>
    <property type="match status" value="1"/>
</dbReference>
<dbReference type="InterPro" id="IPR001544">
    <property type="entry name" value="Aminotrans_IV"/>
</dbReference>
<keyword evidence="10" id="KW-0028">Amino-acid biosynthesis</keyword>
<dbReference type="FunFam" id="3.20.10.10:FF:000002">
    <property type="entry name" value="D-alanine aminotransferase"/>
    <property type="match status" value="1"/>
</dbReference>
<dbReference type="Gene3D" id="3.30.470.10">
    <property type="match status" value="1"/>
</dbReference>
<evidence type="ECO:0000256" key="4">
    <source>
        <dbReference type="ARBA" id="ARBA00004931"/>
    </source>
</evidence>
<protein>
    <recommendedName>
        <fullName evidence="8">Probable branched-chain-amino-acid aminotransferase</fullName>
        <ecNumber evidence="7">2.6.1.42</ecNumber>
    </recommendedName>
</protein>
<comment type="pathway">
    <text evidence="3">Amino-acid biosynthesis; L-isoleucine biosynthesis; L-isoleucine from 2-oxobutanoate: step 4/4.</text>
</comment>
<comment type="cofactor">
    <cofactor evidence="1">
        <name>pyridoxal 5'-phosphate</name>
        <dbReference type="ChEBI" id="CHEBI:597326"/>
    </cofactor>
</comment>
<dbReference type="EMBL" id="FXYF01000002">
    <property type="protein sequence ID" value="SMX36671.1"/>
    <property type="molecule type" value="Genomic_DNA"/>
</dbReference>
<dbReference type="InterPro" id="IPR050571">
    <property type="entry name" value="Class-IV_PLP-Dep_Aminotrnsfr"/>
</dbReference>
<comment type="similarity">
    <text evidence="6">Belongs to the class-IV pyridoxal-phosphate-dependent aminotransferase family.</text>
</comment>
<keyword evidence="15" id="KW-1185">Reference proteome</keyword>
<dbReference type="PANTHER" id="PTHR42743">
    <property type="entry name" value="AMINO-ACID AMINOTRANSFERASE"/>
    <property type="match status" value="1"/>
</dbReference>
<dbReference type="InterPro" id="IPR043132">
    <property type="entry name" value="BCAT-like_C"/>
</dbReference>
<organism evidence="14 15">
    <name type="scientific">Maliponia aquimaris</name>
    <dbReference type="NCBI Taxonomy" id="1673631"/>
    <lineage>
        <taxon>Bacteria</taxon>
        <taxon>Pseudomonadati</taxon>
        <taxon>Pseudomonadota</taxon>
        <taxon>Alphaproteobacteria</taxon>
        <taxon>Rhodobacterales</taxon>
        <taxon>Paracoccaceae</taxon>
        <taxon>Maliponia</taxon>
    </lineage>
</organism>
<evidence type="ECO:0000256" key="1">
    <source>
        <dbReference type="ARBA" id="ARBA00001933"/>
    </source>
</evidence>
<name>A0A238K171_9RHOB</name>
<comment type="pathway">
    <text evidence="4">Amino-acid biosynthesis; L-valine biosynthesis; L-valine from pyruvate: step 4/4.</text>
</comment>
<evidence type="ECO:0000256" key="3">
    <source>
        <dbReference type="ARBA" id="ARBA00004824"/>
    </source>
</evidence>
<sequence length="301" mass="32857">MNALAAGAAWMQGEVIPISEARIGVTDWGLTHSDIVYDVVPVVAGAFFRLDDYLDRFLASIAAGRYQVPEGRDEIRAALAAIVAASGLRDAYCAMVVARGTPRVPGTRDPRDCVNHFYSWVVPYVHVIRPEVLEAGASVWIGKAVRRIPRDSVDPRAKNYHWGDFTAGLFEAKDAGFETVLLCDHAGNVTEGPGFNAFAVKGDTVVTPDLGVLQGITRRTALEMARAIGLKTEERALPLEEFLEADEVFLSSSGGGVLPVTRVDDRLFGNGRPGPVADRLNALYWDWTRRPDLRTEVTYAD</sequence>
<dbReference type="EC" id="2.6.1.42" evidence="7"/>
<evidence type="ECO:0000256" key="8">
    <source>
        <dbReference type="ARBA" id="ARBA00014472"/>
    </source>
</evidence>
<dbReference type="GO" id="GO:0052656">
    <property type="term" value="F:L-isoleucine-2-oxoglutarate transaminase activity"/>
    <property type="evidence" value="ECO:0007669"/>
    <property type="project" value="RHEA"/>
</dbReference>
<comment type="catalytic activity">
    <reaction evidence="13">
        <text>L-leucine + 2-oxoglutarate = 4-methyl-2-oxopentanoate + L-glutamate</text>
        <dbReference type="Rhea" id="RHEA:18321"/>
        <dbReference type="ChEBI" id="CHEBI:16810"/>
        <dbReference type="ChEBI" id="CHEBI:17865"/>
        <dbReference type="ChEBI" id="CHEBI:29985"/>
        <dbReference type="ChEBI" id="CHEBI:57427"/>
        <dbReference type="EC" id="2.6.1.42"/>
    </reaction>
</comment>
<keyword evidence="14" id="KW-0808">Transferase</keyword>
<evidence type="ECO:0000256" key="13">
    <source>
        <dbReference type="ARBA" id="ARBA00049229"/>
    </source>
</evidence>
<comment type="pathway">
    <text evidence="5">Amino-acid biosynthesis; L-leucine biosynthesis; L-leucine from 3-methyl-2-oxobutanoate: step 4/4.</text>
</comment>
<dbReference type="GO" id="GO:0009082">
    <property type="term" value="P:branched-chain amino acid biosynthetic process"/>
    <property type="evidence" value="ECO:0007669"/>
    <property type="project" value="UniProtKB-KW"/>
</dbReference>
<keyword evidence="9" id="KW-0663">Pyridoxal phosphate</keyword>
<dbReference type="Gene3D" id="3.20.10.10">
    <property type="entry name" value="D-amino Acid Aminotransferase, subunit A, domain 2"/>
    <property type="match status" value="1"/>
</dbReference>
<evidence type="ECO:0000256" key="5">
    <source>
        <dbReference type="ARBA" id="ARBA00005072"/>
    </source>
</evidence>
<dbReference type="RefSeq" id="WP_094019820.1">
    <property type="nucleotide sequence ID" value="NZ_FXYF01000002.1"/>
</dbReference>
<proteinExistence type="inferred from homology"/>
<dbReference type="SUPFAM" id="SSF56752">
    <property type="entry name" value="D-aminoacid aminotransferase-like PLP-dependent enzymes"/>
    <property type="match status" value="1"/>
</dbReference>
<comment type="catalytic activity">
    <reaction evidence="12">
        <text>L-isoleucine + 2-oxoglutarate = (S)-3-methyl-2-oxopentanoate + L-glutamate</text>
        <dbReference type="Rhea" id="RHEA:24801"/>
        <dbReference type="ChEBI" id="CHEBI:16810"/>
        <dbReference type="ChEBI" id="CHEBI:29985"/>
        <dbReference type="ChEBI" id="CHEBI:35146"/>
        <dbReference type="ChEBI" id="CHEBI:58045"/>
        <dbReference type="EC" id="2.6.1.42"/>
    </reaction>
</comment>
<evidence type="ECO:0000256" key="2">
    <source>
        <dbReference type="ARBA" id="ARBA00003109"/>
    </source>
</evidence>
<evidence type="ECO:0000313" key="15">
    <source>
        <dbReference type="Proteomes" id="UP000207598"/>
    </source>
</evidence>
<evidence type="ECO:0000256" key="12">
    <source>
        <dbReference type="ARBA" id="ARBA00048798"/>
    </source>
</evidence>
<dbReference type="InterPro" id="IPR036038">
    <property type="entry name" value="Aminotransferase-like"/>
</dbReference>
<evidence type="ECO:0000256" key="9">
    <source>
        <dbReference type="ARBA" id="ARBA00022898"/>
    </source>
</evidence>
<reference evidence="14 15" key="1">
    <citation type="submission" date="2017-05" db="EMBL/GenBank/DDBJ databases">
        <authorList>
            <person name="Song R."/>
            <person name="Chenine A.L."/>
            <person name="Ruprecht R.M."/>
        </authorList>
    </citation>
    <scope>NUCLEOTIDE SEQUENCE [LARGE SCALE GENOMIC DNA]</scope>
    <source>
        <strain evidence="14 15">CECT 8898</strain>
    </source>
</reference>
<comment type="catalytic activity">
    <reaction evidence="11">
        <text>L-valine + 2-oxoglutarate = 3-methyl-2-oxobutanoate + L-glutamate</text>
        <dbReference type="Rhea" id="RHEA:24813"/>
        <dbReference type="ChEBI" id="CHEBI:11851"/>
        <dbReference type="ChEBI" id="CHEBI:16810"/>
        <dbReference type="ChEBI" id="CHEBI:29985"/>
        <dbReference type="ChEBI" id="CHEBI:57762"/>
        <dbReference type="EC" id="2.6.1.42"/>
    </reaction>
</comment>
<keyword evidence="10" id="KW-0100">Branched-chain amino acid biosynthesis</keyword>
<keyword evidence="14" id="KW-0032">Aminotransferase</keyword>